<sequence>MLIALTTSFLHDRYIQQTSMRWDVTVQGRGFQLSTFKITNRAALVGRNYNYREPRLGA</sequence>
<accession>A0AAD9ECH1</accession>
<name>A0AAD9ECH1_9PEZI</name>
<proteinExistence type="predicted"/>
<gene>
    <name evidence="1" type="ORF">CCHR01_14709</name>
</gene>
<dbReference type="Proteomes" id="UP001243330">
    <property type="component" value="Unassembled WGS sequence"/>
</dbReference>
<protein>
    <submittedName>
        <fullName evidence="1">Uncharacterized protein</fullName>
    </submittedName>
</protein>
<evidence type="ECO:0000313" key="2">
    <source>
        <dbReference type="Proteomes" id="UP001243330"/>
    </source>
</evidence>
<organism evidence="1 2">
    <name type="scientific">Colletotrichum chrysophilum</name>
    <dbReference type="NCBI Taxonomy" id="1836956"/>
    <lineage>
        <taxon>Eukaryota</taxon>
        <taxon>Fungi</taxon>
        <taxon>Dikarya</taxon>
        <taxon>Ascomycota</taxon>
        <taxon>Pezizomycotina</taxon>
        <taxon>Sordariomycetes</taxon>
        <taxon>Hypocreomycetidae</taxon>
        <taxon>Glomerellales</taxon>
        <taxon>Glomerellaceae</taxon>
        <taxon>Colletotrichum</taxon>
        <taxon>Colletotrichum gloeosporioides species complex</taxon>
    </lineage>
</organism>
<dbReference type="EMBL" id="JAQOWY010000401">
    <property type="protein sequence ID" value="KAK1842657.1"/>
    <property type="molecule type" value="Genomic_DNA"/>
</dbReference>
<evidence type="ECO:0000313" key="1">
    <source>
        <dbReference type="EMBL" id="KAK1842657.1"/>
    </source>
</evidence>
<reference evidence="1" key="1">
    <citation type="submission" date="2023-01" db="EMBL/GenBank/DDBJ databases">
        <title>Colletotrichum chrysophilum M932 genome sequence.</title>
        <authorList>
            <person name="Baroncelli R."/>
        </authorList>
    </citation>
    <scope>NUCLEOTIDE SEQUENCE</scope>
    <source>
        <strain evidence="1">M932</strain>
    </source>
</reference>
<keyword evidence="2" id="KW-1185">Reference proteome</keyword>
<dbReference type="AlphaFoldDB" id="A0AAD9ECH1"/>
<comment type="caution">
    <text evidence="1">The sequence shown here is derived from an EMBL/GenBank/DDBJ whole genome shotgun (WGS) entry which is preliminary data.</text>
</comment>